<dbReference type="Proteomes" id="UP000727407">
    <property type="component" value="Unassembled WGS sequence"/>
</dbReference>
<feature type="disulfide bond" evidence="8">
    <location>
        <begin position="146"/>
        <end position="189"/>
    </location>
</feature>
<evidence type="ECO:0000313" key="9">
    <source>
        <dbReference type="EMBL" id="KAF5895423.1"/>
    </source>
</evidence>
<dbReference type="GO" id="GO:0031419">
    <property type="term" value="F:cobalamin binding"/>
    <property type="evidence" value="ECO:0007669"/>
    <property type="project" value="InterPro"/>
</dbReference>
<dbReference type="OrthoDB" id="9440006at2759"/>
<feature type="binding site" evidence="7">
    <location>
        <position position="270"/>
    </location>
    <ligand>
        <name>cyanocob(III)alamin</name>
        <dbReference type="ChEBI" id="CHEBI:17439"/>
    </ligand>
</feature>
<feature type="binding site" evidence="7">
    <location>
        <begin position="133"/>
        <end position="137"/>
    </location>
    <ligand>
        <name>cyanocob(III)alamin</name>
        <dbReference type="ChEBI" id="CHEBI:17439"/>
    </ligand>
</feature>
<dbReference type="InterPro" id="IPR008930">
    <property type="entry name" value="Terpenoid_cyclase/PrenylTrfase"/>
</dbReference>
<evidence type="ECO:0000256" key="7">
    <source>
        <dbReference type="PIRSR" id="PIRSR602157-1"/>
    </source>
</evidence>
<dbReference type="EMBL" id="QNUK01000323">
    <property type="protein sequence ID" value="KAF5895423.1"/>
    <property type="molecule type" value="Genomic_DNA"/>
</dbReference>
<accession>A0A8J4TSF5</accession>
<dbReference type="GO" id="GO:0006824">
    <property type="term" value="P:cobalt ion transport"/>
    <property type="evidence" value="ECO:0007669"/>
    <property type="project" value="UniProtKB-KW"/>
</dbReference>
<evidence type="ECO:0000313" key="10">
    <source>
        <dbReference type="Proteomes" id="UP000727407"/>
    </source>
</evidence>
<dbReference type="Gene3D" id="1.50.10.20">
    <property type="match status" value="1"/>
</dbReference>
<evidence type="ECO:0000256" key="5">
    <source>
        <dbReference type="ARBA" id="ARBA00022729"/>
    </source>
</evidence>
<dbReference type="PANTHER" id="PTHR10559">
    <property type="entry name" value="TRANSCOBALAMIN-1/GASTRIC INTRINSIC FACTOR"/>
    <property type="match status" value="1"/>
</dbReference>
<comment type="subcellular location">
    <subcellularLocation>
        <location evidence="1">Secreted</location>
    </subcellularLocation>
</comment>
<keyword evidence="5" id="KW-0732">Signal</keyword>
<name>A0A8J4TSF5_CLAMG</name>
<keyword evidence="10" id="KW-1185">Reference proteome</keyword>
<keyword evidence="8" id="KW-1015">Disulfide bond</keyword>
<dbReference type="InterPro" id="IPR002157">
    <property type="entry name" value="Cbl-bd_prot"/>
</dbReference>
<proteinExistence type="inferred from homology"/>
<feature type="binding site" evidence="7">
    <location>
        <position position="225"/>
    </location>
    <ligand>
        <name>cyanocob(III)alamin</name>
        <dbReference type="ChEBI" id="CHEBI:17439"/>
    </ligand>
</feature>
<evidence type="ECO:0000256" key="3">
    <source>
        <dbReference type="ARBA" id="ARBA00022426"/>
    </source>
</evidence>
<comment type="similarity">
    <text evidence="2">Belongs to the eukaryotic cobalamin transport proteins family.</text>
</comment>
<gene>
    <name evidence="9" type="primary">tcn2</name>
    <name evidence="9" type="ORF">DAT39_014861</name>
</gene>
<feature type="binding site" evidence="7">
    <location>
        <position position="389"/>
    </location>
    <ligand>
        <name>cyanocob(III)alamin</name>
        <dbReference type="ChEBI" id="CHEBI:17439"/>
    </ligand>
</feature>
<keyword evidence="4" id="KW-0964">Secreted</keyword>
<evidence type="ECO:0000256" key="2">
    <source>
        <dbReference type="ARBA" id="ARBA00006449"/>
    </source>
</evidence>
<evidence type="ECO:0000256" key="6">
    <source>
        <dbReference type="ARBA" id="ARBA00023285"/>
    </source>
</evidence>
<reference evidence="9" key="1">
    <citation type="submission" date="2020-07" db="EMBL/GenBank/DDBJ databases">
        <title>Clarias magur genome sequencing, assembly and annotation.</title>
        <authorList>
            <person name="Kushwaha B."/>
            <person name="Kumar R."/>
            <person name="Das P."/>
            <person name="Joshi C.G."/>
            <person name="Kumar D."/>
            <person name="Nagpure N.S."/>
            <person name="Pandey M."/>
            <person name="Agarwal S."/>
            <person name="Srivastava S."/>
            <person name="Singh M."/>
            <person name="Sahoo L."/>
            <person name="Jayasankar P."/>
            <person name="Meher P.K."/>
            <person name="Koringa P.G."/>
            <person name="Iquebal M.A."/>
            <person name="Das S.P."/>
            <person name="Bit A."/>
            <person name="Patnaik S."/>
            <person name="Patel N."/>
            <person name="Shah T.M."/>
            <person name="Hinsu A."/>
            <person name="Jena J.K."/>
        </authorList>
    </citation>
    <scope>NUCLEOTIDE SEQUENCE</scope>
    <source>
        <strain evidence="9">CIFAMagur01</strain>
        <tissue evidence="9">Testis</tissue>
    </source>
</reference>
<keyword evidence="3" id="KW-0406">Ion transport</keyword>
<dbReference type="GO" id="GO:0005615">
    <property type="term" value="C:extracellular space"/>
    <property type="evidence" value="ECO:0007669"/>
    <property type="project" value="TreeGrafter"/>
</dbReference>
<dbReference type="AlphaFoldDB" id="A0A8J4TSF5"/>
<keyword evidence="6 7" id="KW-0170">Cobalt</keyword>
<evidence type="ECO:0000256" key="4">
    <source>
        <dbReference type="ARBA" id="ARBA00022525"/>
    </source>
</evidence>
<dbReference type="Gene3D" id="2.170.130.30">
    <property type="match status" value="1"/>
</dbReference>
<dbReference type="GO" id="GO:0015889">
    <property type="term" value="P:cobalamin transport"/>
    <property type="evidence" value="ECO:0007669"/>
    <property type="project" value="InterPro"/>
</dbReference>
<keyword evidence="3" id="KW-0171">Cobalt transport</keyword>
<keyword evidence="3" id="KW-0813">Transport</keyword>
<feature type="binding site" evidence="7">
    <location>
        <position position="178"/>
    </location>
    <ligand>
        <name>cyanocob(III)alamin</name>
        <dbReference type="ChEBI" id="CHEBI:17439"/>
    </ligand>
</feature>
<protein>
    <submittedName>
        <fullName evidence="9">Transcobalamin-2-like</fullName>
    </submittedName>
</protein>
<organism evidence="9 10">
    <name type="scientific">Clarias magur</name>
    <name type="common">Asian catfish</name>
    <name type="synonym">Macropteronotus magur</name>
    <dbReference type="NCBI Taxonomy" id="1594786"/>
    <lineage>
        <taxon>Eukaryota</taxon>
        <taxon>Metazoa</taxon>
        <taxon>Chordata</taxon>
        <taxon>Craniata</taxon>
        <taxon>Vertebrata</taxon>
        <taxon>Euteleostomi</taxon>
        <taxon>Actinopterygii</taxon>
        <taxon>Neopterygii</taxon>
        <taxon>Teleostei</taxon>
        <taxon>Ostariophysi</taxon>
        <taxon>Siluriformes</taxon>
        <taxon>Clariidae</taxon>
        <taxon>Clarias</taxon>
    </lineage>
</organism>
<dbReference type="InterPro" id="IPR051588">
    <property type="entry name" value="Cobalamin_Transport"/>
</dbReference>
<dbReference type="SUPFAM" id="SSF48239">
    <property type="entry name" value="Terpenoid cyclases/Protein prenyltransferases"/>
    <property type="match status" value="1"/>
</dbReference>
<dbReference type="Pfam" id="PF01122">
    <property type="entry name" value="Cobalamin_bind"/>
    <property type="match status" value="1"/>
</dbReference>
<evidence type="ECO:0000256" key="1">
    <source>
        <dbReference type="ARBA" id="ARBA00004613"/>
    </source>
</evidence>
<evidence type="ECO:0000256" key="8">
    <source>
        <dbReference type="PIRSR" id="PIRSR602157-2"/>
    </source>
</evidence>
<dbReference type="PANTHER" id="PTHR10559:SF18">
    <property type="entry name" value="TRANSCOBALAMIN II"/>
    <property type="match status" value="1"/>
</dbReference>
<comment type="caution">
    <text evidence="9">The sequence shown here is derived from an EMBL/GenBank/DDBJ whole genome shotgun (WGS) entry which is preliminary data.</text>
</comment>
<feature type="non-terminal residue" evidence="9">
    <location>
        <position position="1"/>
    </location>
</feature>
<sequence length="391" mass="43727">MSKQEKHSRSDHEALLLQLNQDLLRATENQETLPNPSIYIALRLSTQHNLLKETQYLNQLKTKFFEDIERTLNKSEPVVGRLALYVMALKSSCDDVHNASLMVGGKSQPLLTQLKKQLELEKEHIASGNRPLTNYYQYSLGILALCSSGVRVNPHVSHKLIHAVLNSLFKHGDSESVDTVAMAGMALQCLKEADTVQAKEELDKALETIKQKLLNSQRDDGHLGNEFSTGLAVQALLAMGNNVDECDKSMKALWSDARKGSYHNPMAISQTLPALQKRSYLNLKNKICLNEDDTLTPGHIPVVLPGQTVPVQVEIEVLKADGSSFSFKIRVPSGTSLLETLTLLQRQRNDFRFKTEDSLWGPFLSVLNGEQARQSDRRYWHIASDGKSLSQ</sequence>